<name>A0A0A9A4D9_ARUDO</name>
<dbReference type="AlphaFoldDB" id="A0A0A9A4D9"/>
<proteinExistence type="predicted"/>
<organism evidence="2">
    <name type="scientific">Arundo donax</name>
    <name type="common">Giant reed</name>
    <name type="synonym">Donax arundinaceus</name>
    <dbReference type="NCBI Taxonomy" id="35708"/>
    <lineage>
        <taxon>Eukaryota</taxon>
        <taxon>Viridiplantae</taxon>
        <taxon>Streptophyta</taxon>
        <taxon>Embryophyta</taxon>
        <taxon>Tracheophyta</taxon>
        <taxon>Spermatophyta</taxon>
        <taxon>Magnoliopsida</taxon>
        <taxon>Liliopsida</taxon>
        <taxon>Poales</taxon>
        <taxon>Poaceae</taxon>
        <taxon>PACMAD clade</taxon>
        <taxon>Arundinoideae</taxon>
        <taxon>Arundineae</taxon>
        <taxon>Arundo</taxon>
    </lineage>
</organism>
<feature type="compositionally biased region" description="Gly residues" evidence="1">
    <location>
        <begin position="51"/>
        <end position="64"/>
    </location>
</feature>
<reference evidence="2" key="1">
    <citation type="submission" date="2014-09" db="EMBL/GenBank/DDBJ databases">
        <authorList>
            <person name="Magalhaes I.L.F."/>
            <person name="Oliveira U."/>
            <person name="Santos F.R."/>
            <person name="Vidigal T.H.D.A."/>
            <person name="Brescovit A.D."/>
            <person name="Santos A.J."/>
        </authorList>
    </citation>
    <scope>NUCLEOTIDE SEQUENCE</scope>
    <source>
        <tissue evidence="2">Shoot tissue taken approximately 20 cm above the soil surface</tissue>
    </source>
</reference>
<evidence type="ECO:0000313" key="2">
    <source>
        <dbReference type="EMBL" id="JAD43875.1"/>
    </source>
</evidence>
<feature type="compositionally biased region" description="Basic and acidic residues" evidence="1">
    <location>
        <begin position="41"/>
        <end position="50"/>
    </location>
</feature>
<feature type="region of interest" description="Disordered" evidence="1">
    <location>
        <begin position="1"/>
        <end position="73"/>
    </location>
</feature>
<protein>
    <submittedName>
        <fullName evidence="2">Uncharacterized protein</fullName>
    </submittedName>
</protein>
<accession>A0A0A9A4D9</accession>
<evidence type="ECO:0000256" key="1">
    <source>
        <dbReference type="SAM" id="MobiDB-lite"/>
    </source>
</evidence>
<reference evidence="2" key="2">
    <citation type="journal article" date="2015" name="Data Brief">
        <title>Shoot transcriptome of the giant reed, Arundo donax.</title>
        <authorList>
            <person name="Barrero R.A."/>
            <person name="Guerrero F.D."/>
            <person name="Moolhuijzen P."/>
            <person name="Goolsby J.A."/>
            <person name="Tidwell J."/>
            <person name="Bellgard S.E."/>
            <person name="Bellgard M.I."/>
        </authorList>
    </citation>
    <scope>NUCLEOTIDE SEQUENCE</scope>
    <source>
        <tissue evidence="2">Shoot tissue taken approximately 20 cm above the soil surface</tissue>
    </source>
</reference>
<sequence>MDGQDGGGGQRKKAHGKSDQRRGSILKGIIRDWTGSGGETKSPDGSRRGGNDGGDNGNGGGGDATSGANVADH</sequence>
<dbReference type="EMBL" id="GBRH01254020">
    <property type="protein sequence ID" value="JAD43875.1"/>
    <property type="molecule type" value="Transcribed_RNA"/>
</dbReference>